<reference evidence="12 13" key="1">
    <citation type="submission" date="2019-03" db="EMBL/GenBank/DDBJ databases">
        <title>Draft genome sequences of novel Actinobacteria.</title>
        <authorList>
            <person name="Sahin N."/>
            <person name="Ay H."/>
            <person name="Saygin H."/>
        </authorList>
    </citation>
    <scope>NUCLEOTIDE SEQUENCE [LARGE SCALE GENOMIC DNA]</scope>
    <source>
        <strain evidence="12 13">DSM 41900</strain>
    </source>
</reference>
<dbReference type="Gene3D" id="2.40.10.10">
    <property type="entry name" value="Trypsin-like serine proteases"/>
    <property type="match status" value="2"/>
</dbReference>
<evidence type="ECO:0000256" key="7">
    <source>
        <dbReference type="ARBA" id="ARBA00023157"/>
    </source>
</evidence>
<dbReference type="InterPro" id="IPR043504">
    <property type="entry name" value="Peptidase_S1_PA_chymotrypsin"/>
</dbReference>
<organism evidence="12 13">
    <name type="scientific">Streptomyces hainanensis</name>
    <dbReference type="NCBI Taxonomy" id="402648"/>
    <lineage>
        <taxon>Bacteria</taxon>
        <taxon>Bacillati</taxon>
        <taxon>Actinomycetota</taxon>
        <taxon>Actinomycetes</taxon>
        <taxon>Kitasatosporales</taxon>
        <taxon>Streptomycetaceae</taxon>
        <taxon>Streptomyces</taxon>
    </lineage>
</organism>
<evidence type="ECO:0000256" key="4">
    <source>
        <dbReference type="ARBA" id="ARBA00022801"/>
    </source>
</evidence>
<feature type="active site" description="Charge relay system" evidence="8">
    <location>
        <position position="193"/>
    </location>
</feature>
<proteinExistence type="inferred from homology"/>
<evidence type="ECO:0000313" key="12">
    <source>
        <dbReference type="EMBL" id="TDC77662.1"/>
    </source>
</evidence>
<dbReference type="PIRSF" id="PIRSF001134">
    <property type="entry name" value="Streptogrisin"/>
    <property type="match status" value="1"/>
</dbReference>
<feature type="domain" description="Peptidase S1" evidence="10">
    <location>
        <begin position="213"/>
        <end position="310"/>
    </location>
</feature>
<feature type="domain" description="Peptidase S1A alpha-lytic prodomain" evidence="11">
    <location>
        <begin position="49"/>
        <end position="101"/>
    </location>
</feature>
<dbReference type="Proteomes" id="UP000295345">
    <property type="component" value="Unassembled WGS sequence"/>
</dbReference>
<feature type="disulfide bond" evidence="9">
    <location>
        <begin position="269"/>
        <end position="296"/>
    </location>
</feature>
<dbReference type="RefSeq" id="WP_132816988.1">
    <property type="nucleotide sequence ID" value="NZ_SMKI01000049.1"/>
</dbReference>
<feature type="disulfide bond" evidence="9">
    <location>
        <begin position="134"/>
        <end position="154"/>
    </location>
</feature>
<evidence type="ECO:0000259" key="10">
    <source>
        <dbReference type="Pfam" id="PF00089"/>
    </source>
</evidence>
<dbReference type="GO" id="GO:0004252">
    <property type="term" value="F:serine-type endopeptidase activity"/>
    <property type="evidence" value="ECO:0007669"/>
    <property type="project" value="InterPro"/>
</dbReference>
<evidence type="ECO:0000256" key="5">
    <source>
        <dbReference type="ARBA" id="ARBA00022825"/>
    </source>
</evidence>
<dbReference type="CDD" id="cd21112">
    <property type="entry name" value="alphaLP-like"/>
    <property type="match status" value="1"/>
</dbReference>
<dbReference type="InterPro" id="IPR033116">
    <property type="entry name" value="TRYPSIN_SER"/>
</dbReference>
<evidence type="ECO:0000256" key="2">
    <source>
        <dbReference type="ARBA" id="ARBA00022670"/>
    </source>
</evidence>
<evidence type="ECO:0000256" key="1">
    <source>
        <dbReference type="ARBA" id="ARBA00007664"/>
    </source>
</evidence>
<protein>
    <submittedName>
        <fullName evidence="12">S1 family peptidase</fullName>
    </submittedName>
</protein>
<dbReference type="Pfam" id="PF02983">
    <property type="entry name" value="Pro_Al_protease"/>
    <property type="match status" value="1"/>
</dbReference>
<gene>
    <name evidence="12" type="ORF">E1283_06850</name>
</gene>
<evidence type="ECO:0000313" key="13">
    <source>
        <dbReference type="Proteomes" id="UP000295345"/>
    </source>
</evidence>
<keyword evidence="5" id="KW-0720">Serine protease</keyword>
<dbReference type="PROSITE" id="PS00135">
    <property type="entry name" value="TRYPSIN_SER"/>
    <property type="match status" value="1"/>
</dbReference>
<dbReference type="GO" id="GO:0005576">
    <property type="term" value="C:extracellular region"/>
    <property type="evidence" value="ECO:0007669"/>
    <property type="project" value="InterPro"/>
</dbReference>
<evidence type="ECO:0000256" key="6">
    <source>
        <dbReference type="ARBA" id="ARBA00023145"/>
    </source>
</evidence>
<dbReference type="SUPFAM" id="SSF50494">
    <property type="entry name" value="Trypsin-like serine proteases"/>
    <property type="match status" value="1"/>
</dbReference>
<comment type="caution">
    <text evidence="12">The sequence shown here is derived from an EMBL/GenBank/DDBJ whole genome shotgun (WGS) entry which is preliminary data.</text>
</comment>
<keyword evidence="3" id="KW-0732">Signal</keyword>
<feature type="active site" description="Charge relay system" evidence="8">
    <location>
        <position position="275"/>
    </location>
</feature>
<evidence type="ECO:0000259" key="11">
    <source>
        <dbReference type="Pfam" id="PF02983"/>
    </source>
</evidence>
<dbReference type="EMBL" id="SMKI01000049">
    <property type="protein sequence ID" value="TDC77662.1"/>
    <property type="molecule type" value="Genomic_DNA"/>
</dbReference>
<sequence length="319" mass="33236">MRHTRRERTTGHRPGPGRARLIAALSGLAALALLLPGVAAADSGQPRTFSATQLADAGDAVLAADVPGTAWAVDHASGTVRVTADETVSATELAAIRRAAGPLADALVIERTPGRLQAYPRGGDAIFAWDYWRCTLGFNVRIGTTYYFITAGHCLRELPPRYVWWPFPKPPDPPNPPDPRSGFGVHFSYPGNDYGLVQYQGVPDDLQGVVNLYNGSVQDITGAANPIVGQSACRSGGTTGLACGSVTGLNYTVNYPDGVVTGLIRTNICAEPGDSGGPLFNGPTALGLTSGGSGNCSSGGTTYFQPVVEVLNAYGATVY</sequence>
<keyword evidence="4" id="KW-0378">Hydrolase</keyword>
<dbReference type="InterPro" id="IPR001316">
    <property type="entry name" value="Pept_S1A_streptogrisin"/>
</dbReference>
<feature type="active site" description="Charge relay system" evidence="8">
    <location>
        <position position="153"/>
    </location>
</feature>
<dbReference type="GO" id="GO:0006508">
    <property type="term" value="P:proteolysis"/>
    <property type="evidence" value="ECO:0007669"/>
    <property type="project" value="UniProtKB-KW"/>
</dbReference>
<dbReference type="AlphaFoldDB" id="A0A4R4TQL6"/>
<evidence type="ECO:0000256" key="8">
    <source>
        <dbReference type="PIRSR" id="PIRSR001134-1"/>
    </source>
</evidence>
<evidence type="ECO:0000256" key="3">
    <source>
        <dbReference type="ARBA" id="ARBA00022729"/>
    </source>
</evidence>
<dbReference type="PROSITE" id="PS00134">
    <property type="entry name" value="TRYPSIN_HIS"/>
    <property type="match status" value="1"/>
</dbReference>
<evidence type="ECO:0000256" key="9">
    <source>
        <dbReference type="PIRSR" id="PIRSR001134-2"/>
    </source>
</evidence>
<keyword evidence="7 9" id="KW-1015">Disulfide bond</keyword>
<keyword evidence="2" id="KW-0645">Protease</keyword>
<dbReference type="PRINTS" id="PR00861">
    <property type="entry name" value="ALYTICPTASE"/>
</dbReference>
<accession>A0A4R4TQL6</accession>
<dbReference type="InterPro" id="IPR018114">
    <property type="entry name" value="TRYPSIN_HIS"/>
</dbReference>
<dbReference type="InterPro" id="IPR009003">
    <property type="entry name" value="Peptidase_S1_PA"/>
</dbReference>
<comment type="similarity">
    <text evidence="1">Belongs to the peptidase S1 family.</text>
</comment>
<feature type="disulfide bond" evidence="9">
    <location>
        <begin position="233"/>
        <end position="243"/>
    </location>
</feature>
<keyword evidence="6" id="KW-0865">Zymogen</keyword>
<dbReference type="Pfam" id="PF00089">
    <property type="entry name" value="Trypsin"/>
    <property type="match status" value="1"/>
</dbReference>
<dbReference type="InterPro" id="IPR001254">
    <property type="entry name" value="Trypsin_dom"/>
</dbReference>
<name>A0A4R4TQL6_9ACTN</name>
<dbReference type="OrthoDB" id="8781117at2"/>
<keyword evidence="13" id="KW-1185">Reference proteome</keyword>
<dbReference type="InterPro" id="IPR004236">
    <property type="entry name" value="Pept_S1_alpha_lytic"/>
</dbReference>